<dbReference type="PANTHER" id="PTHR46825:SF9">
    <property type="entry name" value="BETA-LACTAMASE-RELATED DOMAIN-CONTAINING PROTEIN"/>
    <property type="match status" value="1"/>
</dbReference>
<dbReference type="InterPro" id="IPR001466">
    <property type="entry name" value="Beta-lactam-related"/>
</dbReference>
<feature type="domain" description="Beta-lactamase-related" evidence="4">
    <location>
        <begin position="27"/>
        <end position="394"/>
    </location>
</feature>
<keyword evidence="2" id="KW-1133">Transmembrane helix</keyword>
<feature type="chain" id="PRO_5032477252" description="Beta-lactamase-related domain-containing protein" evidence="3">
    <location>
        <begin position="20"/>
        <end position="656"/>
    </location>
</feature>
<feature type="compositionally biased region" description="Polar residues" evidence="1">
    <location>
        <begin position="555"/>
        <end position="566"/>
    </location>
</feature>
<evidence type="ECO:0000256" key="1">
    <source>
        <dbReference type="SAM" id="MobiDB-lite"/>
    </source>
</evidence>
<protein>
    <recommendedName>
        <fullName evidence="4">Beta-lactamase-related domain-containing protein</fullName>
    </recommendedName>
</protein>
<dbReference type="InterPro" id="IPR050491">
    <property type="entry name" value="AmpC-like"/>
</dbReference>
<keyword evidence="2" id="KW-0472">Membrane</keyword>
<keyword evidence="6" id="KW-1185">Reference proteome</keyword>
<feature type="region of interest" description="Disordered" evidence="1">
    <location>
        <begin position="546"/>
        <end position="570"/>
    </location>
</feature>
<dbReference type="SUPFAM" id="SSF56601">
    <property type="entry name" value="beta-lactamase/transpeptidase-like"/>
    <property type="match status" value="1"/>
</dbReference>
<feature type="transmembrane region" description="Helical" evidence="2">
    <location>
        <begin position="423"/>
        <end position="452"/>
    </location>
</feature>
<dbReference type="AlphaFoldDB" id="A0A813YDV3"/>
<accession>A0A813YDV3</accession>
<name>A0A813YDV3_ADIRI</name>
<dbReference type="InterPro" id="IPR012338">
    <property type="entry name" value="Beta-lactam/transpept-like"/>
</dbReference>
<evidence type="ECO:0000256" key="2">
    <source>
        <dbReference type="SAM" id="Phobius"/>
    </source>
</evidence>
<keyword evidence="3" id="KW-0732">Signal</keyword>
<dbReference type="PANTHER" id="PTHR46825">
    <property type="entry name" value="D-ALANYL-D-ALANINE-CARBOXYPEPTIDASE/ENDOPEPTIDASE AMPH"/>
    <property type="match status" value="1"/>
</dbReference>
<comment type="caution">
    <text evidence="5">The sequence shown here is derived from an EMBL/GenBank/DDBJ whole genome shotgun (WGS) entry which is preliminary data.</text>
</comment>
<evidence type="ECO:0000259" key="4">
    <source>
        <dbReference type="Pfam" id="PF00144"/>
    </source>
</evidence>
<dbReference type="Gene3D" id="3.40.710.10">
    <property type="entry name" value="DD-peptidase/beta-lactamase superfamily"/>
    <property type="match status" value="1"/>
</dbReference>
<evidence type="ECO:0000313" key="5">
    <source>
        <dbReference type="EMBL" id="CAF0882921.1"/>
    </source>
</evidence>
<dbReference type="Proteomes" id="UP000663828">
    <property type="component" value="Unassembled WGS sequence"/>
</dbReference>
<keyword evidence="2" id="KW-0812">Transmembrane</keyword>
<organism evidence="5 6">
    <name type="scientific">Adineta ricciae</name>
    <name type="common">Rotifer</name>
    <dbReference type="NCBI Taxonomy" id="249248"/>
    <lineage>
        <taxon>Eukaryota</taxon>
        <taxon>Metazoa</taxon>
        <taxon>Spiralia</taxon>
        <taxon>Gnathifera</taxon>
        <taxon>Rotifera</taxon>
        <taxon>Eurotatoria</taxon>
        <taxon>Bdelloidea</taxon>
        <taxon>Adinetida</taxon>
        <taxon>Adinetidae</taxon>
        <taxon>Adineta</taxon>
    </lineage>
</organism>
<feature type="signal peptide" evidence="3">
    <location>
        <begin position="1"/>
        <end position="19"/>
    </location>
</feature>
<sequence length="656" mass="73352">MIVLLVIRFVICFNIIVSGVSNCPNKQIINESLEKVHIPGAVIIVVNATHTLYEQAFGYQSLVSKQPMDIDKSIFSLGSISKTFIATAAMHLVQQNLIDLDADVNKYLKEPQRLIFHPDYPTYAITLRRLLSHSAATYLSLPEQYPQYKLGDEGFSESLADMCFKYANPNTSNWLPKPPGAETSYSNIGAALAALVVERVANMSYIDYVEEKILKPLGIDITKTGVRLSDFDNMEDIVKHYAYASNKTHIDQWNSIMPQLNISPMEDYFPTWLSIPHFSFSAYPSGLLRVSGRTLSTFLQMFLRNGSNVLHPRSIAEIRTVVGCGLISPSDQQSTQRFGLSWYWETMSDGRRYFGHGGSLPGIVNLMLINEKNNLGVIVLSNGDIIAPNDMSKATLATVQDLHMSLFDFGTQNRRIRETRGSFPAVLVLILLISIWFLSNFTIFVCAIVLVLGAKLITHIREEGENAIGTSSQQLRAHAAEHDYSERISVAVREPQHEPVQNIVSTDPNNHTPLLSERDEEQINNWIVDETVYGVSIRSNDDRLAHTSDAVGPTTDLSMSPLSASDTPPFITENPMKIAISYSGKNRKRVLKITRLLQNHMNQLNSPDSVFIDQDYQHEICQINGHNYTHTMNPHIAQANGEPLSTGSLRTPNIKT</sequence>
<evidence type="ECO:0000313" key="6">
    <source>
        <dbReference type="Proteomes" id="UP000663828"/>
    </source>
</evidence>
<dbReference type="Pfam" id="PF00144">
    <property type="entry name" value="Beta-lactamase"/>
    <property type="match status" value="1"/>
</dbReference>
<reference evidence="5" key="1">
    <citation type="submission" date="2021-02" db="EMBL/GenBank/DDBJ databases">
        <authorList>
            <person name="Nowell W R."/>
        </authorList>
    </citation>
    <scope>NUCLEOTIDE SEQUENCE</scope>
</reference>
<evidence type="ECO:0000256" key="3">
    <source>
        <dbReference type="SAM" id="SignalP"/>
    </source>
</evidence>
<proteinExistence type="predicted"/>
<dbReference type="EMBL" id="CAJNOR010000334">
    <property type="protein sequence ID" value="CAF0882921.1"/>
    <property type="molecule type" value="Genomic_DNA"/>
</dbReference>
<gene>
    <name evidence="5" type="ORF">XAT740_LOCUS7097</name>
</gene>